<dbReference type="NCBIfam" id="NF005559">
    <property type="entry name" value="PRK07231.1"/>
    <property type="match status" value="1"/>
</dbReference>
<dbReference type="CDD" id="cd05233">
    <property type="entry name" value="SDR_c"/>
    <property type="match status" value="1"/>
</dbReference>
<sequence length="256" mass="26555">MVSFSSISRNFSDGVALVAGAGSGIGRATAERFADEGADVVVVDIDDEAGGETVSRIENDGGNATFVRTDVSDSTEVKAMIERALEEYGRLDFAVNNVATGADPAPVTDISEQDWDRVTSISQKGVWLGLKHEIPALLDSGGGAIVNTASHAGIRGSPGRTPYSASKHGVVGLTRSVTLEFAADGIRVNAVCPTIVNTRALQSMSPEEQDEVTAGVPMGRPADPAEVASVIVWLCSDDASFVTGHALPVDGGQTQR</sequence>
<dbReference type="PRINTS" id="PR00080">
    <property type="entry name" value="SDRFAMILY"/>
</dbReference>
<dbReference type="InterPro" id="IPR002347">
    <property type="entry name" value="SDR_fam"/>
</dbReference>
<gene>
    <name evidence="3" type="ORF">J2744_002645</name>
</gene>
<dbReference type="RefSeq" id="WP_144927955.1">
    <property type="nucleotide sequence ID" value="NZ_BAAADX010000008.1"/>
</dbReference>
<dbReference type="GO" id="GO:0016491">
    <property type="term" value="F:oxidoreductase activity"/>
    <property type="evidence" value="ECO:0007669"/>
    <property type="project" value="UniProtKB-KW"/>
</dbReference>
<evidence type="ECO:0000256" key="2">
    <source>
        <dbReference type="ARBA" id="ARBA00023002"/>
    </source>
</evidence>
<name>A0A8J7RB21_9EURY</name>
<proteinExistence type="inferred from homology"/>
<dbReference type="InterPro" id="IPR036291">
    <property type="entry name" value="NAD(P)-bd_dom_sf"/>
</dbReference>
<accession>A0A8J7RB21</accession>
<evidence type="ECO:0000256" key="1">
    <source>
        <dbReference type="ARBA" id="ARBA00006484"/>
    </source>
</evidence>
<dbReference type="Pfam" id="PF13561">
    <property type="entry name" value="adh_short_C2"/>
    <property type="match status" value="1"/>
</dbReference>
<dbReference type="Proteomes" id="UP000770586">
    <property type="component" value="Unassembled WGS sequence"/>
</dbReference>
<reference evidence="3 4" key="1">
    <citation type="submission" date="2021-03" db="EMBL/GenBank/DDBJ databases">
        <title>Genomic Encyclopedia of Type Strains, Phase IV (KMG-IV): sequencing the most valuable type-strain genomes for metagenomic binning, comparative biology and taxonomic classification.</title>
        <authorList>
            <person name="Goeker M."/>
        </authorList>
    </citation>
    <scope>NUCLEOTIDE SEQUENCE [LARGE SCALE GENOMIC DNA]</scope>
    <source>
        <strain evidence="3 4">DSM 12287</strain>
    </source>
</reference>
<dbReference type="OrthoDB" id="7442at2157"/>
<dbReference type="PANTHER" id="PTHR24321:SF8">
    <property type="entry name" value="ESTRADIOL 17-BETA-DEHYDROGENASE 8-RELATED"/>
    <property type="match status" value="1"/>
</dbReference>
<dbReference type="Gene3D" id="3.40.50.720">
    <property type="entry name" value="NAD(P)-binding Rossmann-like Domain"/>
    <property type="match status" value="1"/>
</dbReference>
<evidence type="ECO:0000313" key="4">
    <source>
        <dbReference type="Proteomes" id="UP000770586"/>
    </source>
</evidence>
<dbReference type="PANTHER" id="PTHR24321">
    <property type="entry name" value="DEHYDROGENASES, SHORT CHAIN"/>
    <property type="match status" value="1"/>
</dbReference>
<keyword evidence="4" id="KW-1185">Reference proteome</keyword>
<dbReference type="PRINTS" id="PR00081">
    <property type="entry name" value="GDHRDH"/>
</dbReference>
<comment type="caution">
    <text evidence="3">The sequence shown here is derived from an EMBL/GenBank/DDBJ whole genome shotgun (WGS) entry which is preliminary data.</text>
</comment>
<dbReference type="SUPFAM" id="SSF51735">
    <property type="entry name" value="NAD(P)-binding Rossmann-fold domains"/>
    <property type="match status" value="1"/>
</dbReference>
<dbReference type="EMBL" id="JAGGKE010000013">
    <property type="protein sequence ID" value="MBP1902943.1"/>
    <property type="molecule type" value="Genomic_DNA"/>
</dbReference>
<keyword evidence="2" id="KW-0560">Oxidoreductase</keyword>
<protein>
    <submittedName>
        <fullName evidence="3">NAD(P)-dependent dehydrogenase (Short-subunit alcohol dehydrogenase family)</fullName>
    </submittedName>
</protein>
<organism evidence="3 4">
    <name type="scientific">Halorubrum trapanicum</name>
    <dbReference type="NCBI Taxonomy" id="29284"/>
    <lineage>
        <taxon>Archaea</taxon>
        <taxon>Methanobacteriati</taxon>
        <taxon>Methanobacteriota</taxon>
        <taxon>Stenosarchaea group</taxon>
        <taxon>Halobacteria</taxon>
        <taxon>Halobacteriales</taxon>
        <taxon>Haloferacaceae</taxon>
        <taxon>Halorubrum</taxon>
    </lineage>
</organism>
<evidence type="ECO:0000313" key="3">
    <source>
        <dbReference type="EMBL" id="MBP1902943.1"/>
    </source>
</evidence>
<comment type="similarity">
    <text evidence="1">Belongs to the short-chain dehydrogenases/reductases (SDR) family.</text>
</comment>
<dbReference type="FunFam" id="3.40.50.720:FF:000084">
    <property type="entry name" value="Short-chain dehydrogenase reductase"/>
    <property type="match status" value="1"/>
</dbReference>
<dbReference type="AlphaFoldDB" id="A0A8J7RB21"/>